<gene>
    <name evidence="4" type="ORF">SYV04_25880</name>
</gene>
<dbReference type="InterPro" id="IPR008972">
    <property type="entry name" value="Cupredoxin"/>
</dbReference>
<feature type="compositionally biased region" description="Low complexity" evidence="1">
    <location>
        <begin position="164"/>
        <end position="177"/>
    </location>
</feature>
<keyword evidence="2" id="KW-0732">Signal</keyword>
<dbReference type="Pfam" id="PF13473">
    <property type="entry name" value="Cupredoxin_1"/>
    <property type="match status" value="1"/>
</dbReference>
<dbReference type="Gene3D" id="2.60.40.420">
    <property type="entry name" value="Cupredoxins - blue copper proteins"/>
    <property type="match status" value="1"/>
</dbReference>
<feature type="domain" description="EfeO-type cupredoxin-like" evidence="3">
    <location>
        <begin position="379"/>
        <end position="464"/>
    </location>
</feature>
<evidence type="ECO:0000313" key="5">
    <source>
        <dbReference type="Proteomes" id="UP001291309"/>
    </source>
</evidence>
<dbReference type="SUPFAM" id="SSF49503">
    <property type="entry name" value="Cupredoxins"/>
    <property type="match status" value="1"/>
</dbReference>
<feature type="region of interest" description="Disordered" evidence="1">
    <location>
        <begin position="155"/>
        <end position="180"/>
    </location>
</feature>
<evidence type="ECO:0000313" key="4">
    <source>
        <dbReference type="EMBL" id="MDY7229849.1"/>
    </source>
</evidence>
<dbReference type="Proteomes" id="UP001291309">
    <property type="component" value="Unassembled WGS sequence"/>
</dbReference>
<evidence type="ECO:0000256" key="1">
    <source>
        <dbReference type="SAM" id="MobiDB-lite"/>
    </source>
</evidence>
<reference evidence="4 5" key="1">
    <citation type="submission" date="2023-12" db="EMBL/GenBank/DDBJ databases">
        <title>the genome sequence of Hyalangium sp. s54d21.</title>
        <authorList>
            <person name="Zhang X."/>
        </authorList>
    </citation>
    <scope>NUCLEOTIDE SEQUENCE [LARGE SCALE GENOMIC DNA]</scope>
    <source>
        <strain evidence="5">s54d21</strain>
    </source>
</reference>
<evidence type="ECO:0000256" key="2">
    <source>
        <dbReference type="SAM" id="SignalP"/>
    </source>
</evidence>
<feature type="region of interest" description="Disordered" evidence="1">
    <location>
        <begin position="20"/>
        <end position="62"/>
    </location>
</feature>
<keyword evidence="5" id="KW-1185">Reference proteome</keyword>
<accession>A0ABU5H8P4</accession>
<dbReference type="EMBL" id="JAXIVS010000009">
    <property type="protein sequence ID" value="MDY7229849.1"/>
    <property type="molecule type" value="Genomic_DNA"/>
</dbReference>
<proteinExistence type="predicted"/>
<feature type="signal peptide" evidence="2">
    <location>
        <begin position="1"/>
        <end position="17"/>
    </location>
</feature>
<feature type="compositionally biased region" description="Polar residues" evidence="1">
    <location>
        <begin position="25"/>
        <end position="34"/>
    </location>
</feature>
<feature type="chain" id="PRO_5046668648" evidence="2">
    <location>
        <begin position="18"/>
        <end position="466"/>
    </location>
</feature>
<organism evidence="4 5">
    <name type="scientific">Hyalangium rubrum</name>
    <dbReference type="NCBI Taxonomy" id="3103134"/>
    <lineage>
        <taxon>Bacteria</taxon>
        <taxon>Pseudomonadati</taxon>
        <taxon>Myxococcota</taxon>
        <taxon>Myxococcia</taxon>
        <taxon>Myxococcales</taxon>
        <taxon>Cystobacterineae</taxon>
        <taxon>Archangiaceae</taxon>
        <taxon>Hyalangium</taxon>
    </lineage>
</organism>
<comment type="caution">
    <text evidence="4">The sequence shown here is derived from an EMBL/GenBank/DDBJ whole genome shotgun (WGS) entry which is preliminary data.</text>
</comment>
<sequence length="466" mass="48381">MTRTWVAMLSMAALSLAACEKSKTPETPGSSGTSAEKGGRTPAAQGHAAQDHAHEAPHGGLVQSTSQGHLELVASKDGTFKLYVLDEQLAVRSITGASGTLKLTVPGYADVKLAPVGDHLEGKGAAFQAEHATAVVSVTTGGATQTARFALHLEAGGHGDGHPHAPGTPAHSHGAPGSVLGTLSTKPCPAGGGPLAAACVNGQVFLFTTEGEAVPRALIPANGVSLAKLVPHVGRKVSLSGKPLEGEPARMEVTAVTPEHDHTPLQGGMVVMIGDLHLEVLARKEGEVRVYLTDAFRRPVPLTGRKGQVEIVSGASPAKTAQLVPSAGGDFLSARFDPFGTSQLEATVRLPVPEDPDYFITLLLDPGGTPPSTTVETGGVQSVKVEVQGGYSPDRIVLKKGVPARLTFLRKDTSECSRELRIPEFGIEQELTPLKETVVLLTPTKTGTFAFSCGMDMMRGTLVVQD</sequence>
<dbReference type="InterPro" id="IPR028096">
    <property type="entry name" value="EfeO_Cupredoxin"/>
</dbReference>
<name>A0ABU5H8P4_9BACT</name>
<protein>
    <submittedName>
        <fullName evidence="4">Cupredoxin domain-containing protein</fullName>
    </submittedName>
</protein>
<dbReference type="PROSITE" id="PS51257">
    <property type="entry name" value="PROKAR_LIPOPROTEIN"/>
    <property type="match status" value="1"/>
</dbReference>
<dbReference type="RefSeq" id="WP_321548570.1">
    <property type="nucleotide sequence ID" value="NZ_JAXIVS010000009.1"/>
</dbReference>
<evidence type="ECO:0000259" key="3">
    <source>
        <dbReference type="Pfam" id="PF13473"/>
    </source>
</evidence>